<organism evidence="1 2">
    <name type="scientific">Bacillus licheniformis</name>
    <dbReference type="NCBI Taxonomy" id="1402"/>
    <lineage>
        <taxon>Bacteria</taxon>
        <taxon>Bacillati</taxon>
        <taxon>Bacillota</taxon>
        <taxon>Bacilli</taxon>
        <taxon>Bacillales</taxon>
        <taxon>Bacillaceae</taxon>
        <taxon>Bacillus</taxon>
    </lineage>
</organism>
<gene>
    <name evidence="1" type="ORF">CHCC16736_0728</name>
</gene>
<reference evidence="1 2" key="1">
    <citation type="submission" date="2019-06" db="EMBL/GenBank/DDBJ databases">
        <title>Genome sequence analysis of &gt;100 Bacillus licheniformis strains suggests intrinsic resistance to this species.</title>
        <authorList>
            <person name="Wels M."/>
            <person name="Siezen R.J."/>
            <person name="Johansen E."/>
            <person name="Stuer-Lauridsen B."/>
            <person name="Bjerre K."/>
            <person name="Nielsen B.K.K."/>
        </authorList>
    </citation>
    <scope>NUCLEOTIDE SEQUENCE [LARGE SCALE GENOMIC DNA]</scope>
    <source>
        <strain evidence="1 2">BAC-16736</strain>
    </source>
</reference>
<protein>
    <submittedName>
        <fullName evidence="1">Uncharacterized protein</fullName>
    </submittedName>
</protein>
<evidence type="ECO:0000313" key="2">
    <source>
        <dbReference type="Proteomes" id="UP000435910"/>
    </source>
</evidence>
<evidence type="ECO:0000313" key="1">
    <source>
        <dbReference type="EMBL" id="TWL31560.1"/>
    </source>
</evidence>
<sequence>MTAQGEPPFLEPLFIVMFLTKMQVEAEKTCIFGGHPPSSFFSSLDLTKEFI</sequence>
<dbReference type="Proteomes" id="UP000435910">
    <property type="component" value="Unassembled WGS sequence"/>
</dbReference>
<dbReference type="AlphaFoldDB" id="A0A8B5YG35"/>
<accession>A0A8B5YG35</accession>
<proteinExistence type="predicted"/>
<dbReference type="EMBL" id="NILC01000010">
    <property type="protein sequence ID" value="TWL31560.1"/>
    <property type="molecule type" value="Genomic_DNA"/>
</dbReference>
<name>A0A8B5YG35_BACLI</name>
<comment type="caution">
    <text evidence="1">The sequence shown here is derived from an EMBL/GenBank/DDBJ whole genome shotgun (WGS) entry which is preliminary data.</text>
</comment>